<evidence type="ECO:0000256" key="5">
    <source>
        <dbReference type="ARBA" id="ARBA00022747"/>
    </source>
</evidence>
<dbReference type="PANTHER" id="PTHR33841:SF1">
    <property type="entry name" value="DNA METHYLTRANSFERASE A"/>
    <property type="match status" value="1"/>
</dbReference>
<keyword evidence="3" id="KW-0808">Transferase</keyword>
<dbReference type="Pfam" id="PF07669">
    <property type="entry name" value="Eco57I"/>
    <property type="match status" value="1"/>
</dbReference>
<dbReference type="GO" id="GO:0032259">
    <property type="term" value="P:methylation"/>
    <property type="evidence" value="ECO:0007669"/>
    <property type="project" value="UniProtKB-KW"/>
</dbReference>
<keyword evidence="6" id="KW-0238">DNA-binding</keyword>
<feature type="domain" description="Type II methyltransferase M.TaqI-like" evidence="8">
    <location>
        <begin position="137"/>
        <end position="234"/>
    </location>
</feature>
<keyword evidence="2 10" id="KW-0489">Methyltransferase</keyword>
<keyword evidence="5" id="KW-0680">Restriction system</keyword>
<evidence type="ECO:0000259" key="8">
    <source>
        <dbReference type="Pfam" id="PF07669"/>
    </source>
</evidence>
<dbReference type="SUPFAM" id="SSF53335">
    <property type="entry name" value="S-adenosyl-L-methionine-dependent methyltransferases"/>
    <property type="match status" value="1"/>
</dbReference>
<dbReference type="EC" id="2.1.1.72" evidence="1"/>
<evidence type="ECO:0000256" key="4">
    <source>
        <dbReference type="ARBA" id="ARBA00022691"/>
    </source>
</evidence>
<dbReference type="PANTHER" id="PTHR33841">
    <property type="entry name" value="DNA METHYLTRANSFERASE YEEA-RELATED"/>
    <property type="match status" value="1"/>
</dbReference>
<evidence type="ECO:0000256" key="2">
    <source>
        <dbReference type="ARBA" id="ARBA00022603"/>
    </source>
</evidence>
<dbReference type="InterPro" id="IPR029063">
    <property type="entry name" value="SAM-dependent_MTases_sf"/>
</dbReference>
<dbReference type="InterPro" id="IPR025931">
    <property type="entry name" value="TaqI_C"/>
</dbReference>
<evidence type="ECO:0000256" key="3">
    <source>
        <dbReference type="ARBA" id="ARBA00022679"/>
    </source>
</evidence>
<evidence type="ECO:0000259" key="9">
    <source>
        <dbReference type="Pfam" id="PF12950"/>
    </source>
</evidence>
<dbReference type="PRINTS" id="PR00507">
    <property type="entry name" value="N12N6MTFRASE"/>
</dbReference>
<evidence type="ECO:0000256" key="6">
    <source>
        <dbReference type="ARBA" id="ARBA00023125"/>
    </source>
</evidence>
<dbReference type="InterPro" id="IPR011639">
    <property type="entry name" value="MethylTrfase_TaqI-like_dom"/>
</dbReference>
<evidence type="ECO:0000313" key="10">
    <source>
        <dbReference type="EMBL" id="MCY0109501.1"/>
    </source>
</evidence>
<dbReference type="Gene3D" id="3.40.50.150">
    <property type="entry name" value="Vaccinia Virus protein VP39"/>
    <property type="match status" value="1"/>
</dbReference>
<dbReference type="RefSeq" id="WP_267802447.1">
    <property type="nucleotide sequence ID" value="NZ_JANIGP010000009.1"/>
</dbReference>
<evidence type="ECO:0000256" key="1">
    <source>
        <dbReference type="ARBA" id="ARBA00011900"/>
    </source>
</evidence>
<accession>A0ABT3YVG2</accession>
<keyword evidence="4" id="KW-0949">S-adenosyl-L-methionine</keyword>
<dbReference type="CDD" id="cd02440">
    <property type="entry name" value="AdoMet_MTases"/>
    <property type="match status" value="1"/>
</dbReference>
<gene>
    <name evidence="10" type="ORF">NQF78_14360</name>
</gene>
<dbReference type="GO" id="GO:0008168">
    <property type="term" value="F:methyltransferase activity"/>
    <property type="evidence" value="ECO:0007669"/>
    <property type="project" value="UniProtKB-KW"/>
</dbReference>
<dbReference type="Proteomes" id="UP001207830">
    <property type="component" value="Unassembled WGS sequence"/>
</dbReference>
<evidence type="ECO:0000256" key="7">
    <source>
        <dbReference type="ARBA" id="ARBA00047942"/>
    </source>
</evidence>
<name>A0ABT3YVG2_9PSED</name>
<comment type="catalytic activity">
    <reaction evidence="7">
        <text>a 2'-deoxyadenosine in DNA + S-adenosyl-L-methionine = an N(6)-methyl-2'-deoxyadenosine in DNA + S-adenosyl-L-homocysteine + H(+)</text>
        <dbReference type="Rhea" id="RHEA:15197"/>
        <dbReference type="Rhea" id="RHEA-COMP:12418"/>
        <dbReference type="Rhea" id="RHEA-COMP:12419"/>
        <dbReference type="ChEBI" id="CHEBI:15378"/>
        <dbReference type="ChEBI" id="CHEBI:57856"/>
        <dbReference type="ChEBI" id="CHEBI:59789"/>
        <dbReference type="ChEBI" id="CHEBI:90615"/>
        <dbReference type="ChEBI" id="CHEBI:90616"/>
        <dbReference type="EC" id="2.1.1.72"/>
    </reaction>
</comment>
<comment type="caution">
    <text evidence="10">The sequence shown here is derived from an EMBL/GenBank/DDBJ whole genome shotgun (WGS) entry which is preliminary data.</text>
</comment>
<protein>
    <recommendedName>
        <fullName evidence="1">site-specific DNA-methyltransferase (adenine-specific)</fullName>
        <ecNumber evidence="1">2.1.1.72</ecNumber>
    </recommendedName>
</protein>
<dbReference type="InterPro" id="IPR050953">
    <property type="entry name" value="N4_N6_ade-DNA_methylase"/>
</dbReference>
<dbReference type="InterPro" id="IPR002052">
    <property type="entry name" value="DNA_methylase_N6_adenine_CS"/>
</dbReference>
<dbReference type="EMBL" id="JANIGP010000009">
    <property type="protein sequence ID" value="MCY0109501.1"/>
    <property type="molecule type" value="Genomic_DNA"/>
</dbReference>
<reference evidence="10 11" key="1">
    <citation type="submission" date="2022-07" db="EMBL/GenBank/DDBJ databases">
        <title>Characterization of plant growth promoting rhizobacteria (PGPR) for use as bioinoculants in agriculture.</title>
        <authorList>
            <person name="Hassen A.I."/>
            <person name="Pierneef R."/>
        </authorList>
    </citation>
    <scope>NUCLEOTIDE SEQUENCE [LARGE SCALE GENOMIC DNA]</scope>
    <source>
        <strain evidence="10 11">SARCC-3054</strain>
    </source>
</reference>
<dbReference type="Pfam" id="PF12950">
    <property type="entry name" value="TaqI_C"/>
    <property type="match status" value="1"/>
</dbReference>
<keyword evidence="11" id="KW-1185">Reference proteome</keyword>
<organism evidence="10 11">
    <name type="scientific">Pseudomonas monsensis</name>
    <dbReference type="NCBI Taxonomy" id="2745509"/>
    <lineage>
        <taxon>Bacteria</taxon>
        <taxon>Pseudomonadati</taxon>
        <taxon>Pseudomonadota</taxon>
        <taxon>Gammaproteobacteria</taxon>
        <taxon>Pseudomonadales</taxon>
        <taxon>Pseudomonadaceae</taxon>
        <taxon>Pseudomonas</taxon>
    </lineage>
</organism>
<sequence length="591" mass="65435">MSSSTDLAILPANTRRYGDVDQQKSAGVIYTPADFAAFVADQMVSLAELPAQGEIRVLDPAVGDGALLEALLMRMPADILNRIRVVGYDTDPGAVARASVRLRKVFPDVSLLIEEKDFLDHVLSLSGDANLSSSAAQAPMPFDLVIANPPYVRTQIMGGEQAQQLAQRFGLTGRVDLYYPFLLGISQVLTEGGVAGVITSNRFMTTKSGQAVRRALLSQFKIDHVWDFGDTKLFDAAVLPAVLLARGIKAPSDQSVGEIAFSTIYECKENALIQASDVFEALAMSDNTIVSTPDGRNFSVRHGLLENGDHAEGVWRISTETGDQWLATVSENTWNTFRRIGKIRVGVKSTADKVFVRSDWSDLPGGRPELLRPLITRHCARQFKARVPSQAKHMKEIMYPHEATSGGGRKAVDLSLYPLAARYLKGHRDVLEARSYLIKAGRAWYELWVPQDPAAWSSPKIVFPDISEKPTFWMDTEGGIVNGECYWIQCEREDENDLLWLALAVANSTFIESFYDHRFNNKLYAGRRRFITQYVEQFPLPDPARKETQAIIALAKAIHAELPSSAADQMISELNALVWQVFGLNVEEDPA</sequence>
<evidence type="ECO:0000313" key="11">
    <source>
        <dbReference type="Proteomes" id="UP001207830"/>
    </source>
</evidence>
<feature type="domain" description="TaqI-like C-terminal specificity" evidence="9">
    <location>
        <begin position="442"/>
        <end position="540"/>
    </location>
</feature>
<proteinExistence type="predicted"/>
<dbReference type="PROSITE" id="PS00092">
    <property type="entry name" value="N6_MTASE"/>
    <property type="match status" value="1"/>
</dbReference>